<evidence type="ECO:0000313" key="2">
    <source>
        <dbReference type="Proteomes" id="UP000237481"/>
    </source>
</evidence>
<protein>
    <submittedName>
        <fullName evidence="1">Vacuolar amino acid transporter 3</fullName>
    </submittedName>
</protein>
<dbReference type="AlphaFoldDB" id="A0A2S4L9U7"/>
<organism evidence="1 2">
    <name type="scientific">Tolypocladium paradoxum</name>
    <dbReference type="NCBI Taxonomy" id="94208"/>
    <lineage>
        <taxon>Eukaryota</taxon>
        <taxon>Fungi</taxon>
        <taxon>Dikarya</taxon>
        <taxon>Ascomycota</taxon>
        <taxon>Pezizomycotina</taxon>
        <taxon>Sordariomycetes</taxon>
        <taxon>Hypocreomycetidae</taxon>
        <taxon>Hypocreales</taxon>
        <taxon>Ophiocordycipitaceae</taxon>
        <taxon>Tolypocladium</taxon>
    </lineage>
</organism>
<name>A0A2S4L9U7_9HYPO</name>
<comment type="caution">
    <text evidence="1">The sequence shown here is derived from an EMBL/GenBank/DDBJ whole genome shotgun (WGS) entry which is preliminary data.</text>
</comment>
<accession>A0A2S4L9U7</accession>
<reference evidence="1 2" key="1">
    <citation type="submission" date="2018-01" db="EMBL/GenBank/DDBJ databases">
        <title>Harnessing the power of phylogenomics to disentangle the directionality and signatures of interkingdom host jumping in the parasitic fungal genus Tolypocladium.</title>
        <authorList>
            <person name="Quandt C.A."/>
            <person name="Patterson W."/>
            <person name="Spatafora J.W."/>
        </authorList>
    </citation>
    <scope>NUCLEOTIDE SEQUENCE [LARGE SCALE GENOMIC DNA]</scope>
    <source>
        <strain evidence="1 2">NRBC 100945</strain>
    </source>
</reference>
<dbReference type="STRING" id="94208.A0A2S4L9U7"/>
<feature type="non-terminal residue" evidence="1">
    <location>
        <position position="100"/>
    </location>
</feature>
<gene>
    <name evidence="1" type="ORF">TPAR_00583</name>
</gene>
<dbReference type="OrthoDB" id="302966at2759"/>
<keyword evidence="2" id="KW-1185">Reference proteome</keyword>
<evidence type="ECO:0000313" key="1">
    <source>
        <dbReference type="EMBL" id="POR39213.1"/>
    </source>
</evidence>
<dbReference type="Proteomes" id="UP000237481">
    <property type="component" value="Unassembled WGS sequence"/>
</dbReference>
<sequence length="100" mass="11097">MARDDRLRRFNEAMSVVYGPLDHLTDDEAATWIPPDKPGAGGHRGRYLWTDAFGVVNFLTLFRETSSPKYLVLAKRLVAAVHDVLGRTRDGSARLPGATD</sequence>
<dbReference type="EMBL" id="PKSG01000059">
    <property type="protein sequence ID" value="POR39213.1"/>
    <property type="molecule type" value="Genomic_DNA"/>
</dbReference>
<proteinExistence type="predicted"/>